<proteinExistence type="predicted"/>
<reference evidence="1 2" key="1">
    <citation type="submission" date="2016-10" db="EMBL/GenBank/DDBJ databases">
        <authorList>
            <person name="de Groot N.N."/>
        </authorList>
    </citation>
    <scope>NUCLEOTIDE SEQUENCE [LARGE SCALE GENOMIC DNA]</scope>
    <source>
        <strain evidence="1 2">DSM 19012</strain>
    </source>
</reference>
<accession>A0A1I1X1B1</accession>
<protein>
    <submittedName>
        <fullName evidence="1">Uncharacterized protein</fullName>
    </submittedName>
</protein>
<name>A0A1I1X1B1_9BACT</name>
<evidence type="ECO:0000313" key="2">
    <source>
        <dbReference type="Proteomes" id="UP000181976"/>
    </source>
</evidence>
<sequence>MLIKFNPEVLLNNTRKGKAENERLPNSGFPNNCIVIYC</sequence>
<dbReference type="InParanoid" id="A0A1I1X1B1"/>
<dbReference type="EMBL" id="FONA01000005">
    <property type="protein sequence ID" value="SFD99483.1"/>
    <property type="molecule type" value="Genomic_DNA"/>
</dbReference>
<dbReference type="Proteomes" id="UP000181976">
    <property type="component" value="Unassembled WGS sequence"/>
</dbReference>
<gene>
    <name evidence="1" type="ORF">SAMN05444380_10557</name>
</gene>
<organism evidence="1 2">
    <name type="scientific">Thermophagus xiamenensis</name>
    <dbReference type="NCBI Taxonomy" id="385682"/>
    <lineage>
        <taxon>Bacteria</taxon>
        <taxon>Pseudomonadati</taxon>
        <taxon>Bacteroidota</taxon>
        <taxon>Bacteroidia</taxon>
        <taxon>Marinilabiliales</taxon>
        <taxon>Marinilabiliaceae</taxon>
        <taxon>Thermophagus</taxon>
    </lineage>
</organism>
<keyword evidence="2" id="KW-1185">Reference proteome</keyword>
<dbReference type="AlphaFoldDB" id="A0A1I1X1B1"/>
<evidence type="ECO:0000313" key="1">
    <source>
        <dbReference type="EMBL" id="SFD99483.1"/>
    </source>
</evidence>